<reference evidence="2" key="1">
    <citation type="submission" date="2020-12" db="EMBL/GenBank/DDBJ databases">
        <title>Metabolic potential, ecology and presence of endohyphal bacteria is reflected in genomic diversity of Mucoromycotina.</title>
        <authorList>
            <person name="Muszewska A."/>
            <person name="Okrasinska A."/>
            <person name="Steczkiewicz K."/>
            <person name="Drgas O."/>
            <person name="Orlowska M."/>
            <person name="Perlinska-Lenart U."/>
            <person name="Aleksandrzak-Piekarczyk T."/>
            <person name="Szatraj K."/>
            <person name="Zielenkiewicz U."/>
            <person name="Pilsyk S."/>
            <person name="Malc E."/>
            <person name="Mieczkowski P."/>
            <person name="Kruszewska J.S."/>
            <person name="Biernat P."/>
            <person name="Pawlowska J."/>
        </authorList>
    </citation>
    <scope>NUCLEOTIDE SEQUENCE</scope>
    <source>
        <strain evidence="2">WA0000051536</strain>
    </source>
</reference>
<proteinExistence type="predicted"/>
<dbReference type="Proteomes" id="UP000612746">
    <property type="component" value="Unassembled WGS sequence"/>
</dbReference>
<gene>
    <name evidence="2" type="ORF">INT44_001023</name>
</gene>
<comment type="caution">
    <text evidence="2">The sequence shown here is derived from an EMBL/GenBank/DDBJ whole genome shotgun (WGS) entry which is preliminary data.</text>
</comment>
<evidence type="ECO:0000256" key="1">
    <source>
        <dbReference type="SAM" id="MobiDB-lite"/>
    </source>
</evidence>
<dbReference type="AlphaFoldDB" id="A0A8H7UM50"/>
<evidence type="ECO:0000313" key="2">
    <source>
        <dbReference type="EMBL" id="KAG2188270.1"/>
    </source>
</evidence>
<sequence length="766" mass="87026">MAGLGVTWSMMDPTMRLSRDKPNMQLPVLDIPKLDEDDIKLALSSPVMPSSPSFFNTTFDAWPSNSPESSVMISSPKSGELDPIEQPKKGNDTPPVPKRSKKRNAKKAAAGANGMDNTDASESEANGSNTSAIESSSDNSASKHLSPPKRANSLQVGNHVRNLLNAEEVQGAVHMLQEAAKHLDMSEIGNEDPQELASTYSKILLTLCDQKILELVMDICKCDDIIDSIIWKLFSKVIAAGYTMDNEVYTTLANLFVQYNHVDLAQQAIYSLPRQQWDTEIYKIAITLHLLAQPRELLQIETLLSDYGEPSIEVLNPIAPTKLPPIRIDTPLMNDVTVDDKKVLFSFYQTALDSSGWGRAKEIYETDYAERQGRRQSIAAEQPMTRRKGVIDWLISGTEKMMIHSKDSEKNAIEEIQNDNSMLYIAICNLQYEYGWKLFESMGKNVDRHTGRMMMRLCRCAFNAAPVTNVSNRFNWEQRAWRVYAVFMMSEYFDVQREESHAFLRDILFICANSTEREDNIRYSKAMQILKLLRREKLYQMIGDEYVMMPIFCILLEQCHGVPDVVVTQCEAAFSLWKEMQEANMKHLKEVQPPSQSFCWMMLLFIFLSGKMANFRDVLVWMQDMEPSESLVAPIQYLHDAFLNCKIPDDSRCYFSDYMYHDTTIGTDAVAQEPDGHHISINEMGFKQGNIACYNEREGPTYGDPIAHVKNAYKMRSTISDTNAVHVAKFAALGPLVEVSLEYRTMHYSSRKAKALIRHCFMASKK</sequence>
<dbReference type="OrthoDB" id="2137681at2759"/>
<evidence type="ECO:0000313" key="3">
    <source>
        <dbReference type="Proteomes" id="UP000612746"/>
    </source>
</evidence>
<feature type="compositionally biased region" description="Polar residues" evidence="1">
    <location>
        <begin position="65"/>
        <end position="77"/>
    </location>
</feature>
<feature type="region of interest" description="Disordered" evidence="1">
    <location>
        <begin position="65"/>
        <end position="154"/>
    </location>
</feature>
<accession>A0A8H7UM50</accession>
<feature type="compositionally biased region" description="Polar residues" evidence="1">
    <location>
        <begin position="115"/>
        <end position="127"/>
    </location>
</feature>
<feature type="compositionally biased region" description="Low complexity" evidence="1">
    <location>
        <begin position="128"/>
        <end position="142"/>
    </location>
</feature>
<name>A0A8H7UM50_9FUNG</name>
<organism evidence="2 3">
    <name type="scientific">Umbelopsis vinacea</name>
    <dbReference type="NCBI Taxonomy" id="44442"/>
    <lineage>
        <taxon>Eukaryota</taxon>
        <taxon>Fungi</taxon>
        <taxon>Fungi incertae sedis</taxon>
        <taxon>Mucoromycota</taxon>
        <taxon>Mucoromycotina</taxon>
        <taxon>Umbelopsidomycetes</taxon>
        <taxon>Umbelopsidales</taxon>
        <taxon>Umbelopsidaceae</taxon>
        <taxon>Umbelopsis</taxon>
    </lineage>
</organism>
<dbReference type="EMBL" id="JAEPRA010000002">
    <property type="protein sequence ID" value="KAG2188270.1"/>
    <property type="molecule type" value="Genomic_DNA"/>
</dbReference>
<keyword evidence="3" id="KW-1185">Reference proteome</keyword>
<protein>
    <submittedName>
        <fullName evidence="2">Uncharacterized protein</fullName>
    </submittedName>
</protein>